<protein>
    <submittedName>
        <fullName evidence="2">DNA-binding protein</fullName>
    </submittedName>
    <submittedName>
        <fullName evidence="3">Helix-turn-helix domain-containing protein</fullName>
    </submittedName>
</protein>
<dbReference type="Proteomes" id="UP000278036">
    <property type="component" value="Unassembled WGS sequence"/>
</dbReference>
<reference evidence="2 5" key="1">
    <citation type="submission" date="2018-09" db="EMBL/GenBank/DDBJ databases">
        <title>Roseomonas sp. nov., isolated from feces of Tibetan antelopes in the Qinghai-Tibet plateau, China.</title>
        <authorList>
            <person name="Tian Z."/>
        </authorList>
    </citation>
    <scope>NUCLEOTIDE SEQUENCE [LARGE SCALE GENOMIC DNA]</scope>
    <source>
        <strain evidence="3 4">Z23</strain>
        <strain evidence="2 5">Z24</strain>
    </source>
</reference>
<accession>A0A3A9JBK8</accession>
<sequence>MTASPSRSAPLLTLAAAAARLAVSTKTLRRWIAAEQLRVHRLGRQIRIAEEDLQAFLARQRG</sequence>
<evidence type="ECO:0000313" key="3">
    <source>
        <dbReference type="EMBL" id="RMI17310.1"/>
    </source>
</evidence>
<dbReference type="OrthoDB" id="5459819at2"/>
<dbReference type="InterPro" id="IPR009061">
    <property type="entry name" value="DNA-bd_dom_put_sf"/>
</dbReference>
<dbReference type="InterPro" id="IPR010093">
    <property type="entry name" value="SinI_DNA-bd"/>
</dbReference>
<evidence type="ECO:0000259" key="1">
    <source>
        <dbReference type="Pfam" id="PF12728"/>
    </source>
</evidence>
<dbReference type="EMBL" id="RAQU01000036">
    <property type="protein sequence ID" value="RKK04687.1"/>
    <property type="molecule type" value="Genomic_DNA"/>
</dbReference>
<dbReference type="InterPro" id="IPR041657">
    <property type="entry name" value="HTH_17"/>
</dbReference>
<organism evidence="2 5">
    <name type="scientific">Teichococcus wenyumeiae</name>
    <dbReference type="NCBI Taxonomy" id="2478470"/>
    <lineage>
        <taxon>Bacteria</taxon>
        <taxon>Pseudomonadati</taxon>
        <taxon>Pseudomonadota</taxon>
        <taxon>Alphaproteobacteria</taxon>
        <taxon>Acetobacterales</taxon>
        <taxon>Roseomonadaceae</taxon>
        <taxon>Roseomonas</taxon>
    </lineage>
</organism>
<proteinExistence type="predicted"/>
<evidence type="ECO:0000313" key="2">
    <source>
        <dbReference type="EMBL" id="RKK04687.1"/>
    </source>
</evidence>
<keyword evidence="2" id="KW-0238">DNA-binding</keyword>
<dbReference type="EMBL" id="RFLX01000032">
    <property type="protein sequence ID" value="RMI17310.1"/>
    <property type="molecule type" value="Genomic_DNA"/>
</dbReference>
<dbReference type="RefSeq" id="WP_120637849.1">
    <property type="nucleotide sequence ID" value="NZ_RAQU01000036.1"/>
</dbReference>
<name>A0A3A9JBK8_9PROT</name>
<dbReference type="InParanoid" id="A0A3A9JBK8"/>
<keyword evidence="4" id="KW-1185">Reference proteome</keyword>
<dbReference type="GO" id="GO:0003677">
    <property type="term" value="F:DNA binding"/>
    <property type="evidence" value="ECO:0007669"/>
    <property type="project" value="UniProtKB-KW"/>
</dbReference>
<dbReference type="NCBIfam" id="TIGR01764">
    <property type="entry name" value="excise"/>
    <property type="match status" value="1"/>
</dbReference>
<evidence type="ECO:0000313" key="4">
    <source>
        <dbReference type="Proteomes" id="UP000274097"/>
    </source>
</evidence>
<feature type="domain" description="Helix-turn-helix" evidence="1">
    <location>
        <begin position="11"/>
        <end position="61"/>
    </location>
</feature>
<evidence type="ECO:0000313" key="5">
    <source>
        <dbReference type="Proteomes" id="UP000278036"/>
    </source>
</evidence>
<dbReference type="AlphaFoldDB" id="A0A3A9JBK8"/>
<dbReference type="SUPFAM" id="SSF46955">
    <property type="entry name" value="Putative DNA-binding domain"/>
    <property type="match status" value="1"/>
</dbReference>
<gene>
    <name evidence="2" type="ORF">D6Z83_08260</name>
    <name evidence="3" type="ORF">EBE87_23050</name>
</gene>
<comment type="caution">
    <text evidence="2">The sequence shown here is derived from an EMBL/GenBank/DDBJ whole genome shotgun (WGS) entry which is preliminary data.</text>
</comment>
<dbReference type="Proteomes" id="UP000274097">
    <property type="component" value="Unassembled WGS sequence"/>
</dbReference>
<dbReference type="Pfam" id="PF12728">
    <property type="entry name" value="HTH_17"/>
    <property type="match status" value="1"/>
</dbReference>